<keyword evidence="2" id="KW-1185">Reference proteome</keyword>
<dbReference type="AlphaFoldDB" id="A0AAW4WZ37"/>
<dbReference type="EMBL" id="JAJFAT010000003">
    <property type="protein sequence ID" value="MCC3144382.1"/>
    <property type="molecule type" value="Genomic_DNA"/>
</dbReference>
<gene>
    <name evidence="1" type="ORF">LJ207_03490</name>
</gene>
<dbReference type="RefSeq" id="WP_229344115.1">
    <property type="nucleotide sequence ID" value="NZ_JAJFAT010000003.1"/>
</dbReference>
<evidence type="ECO:0000313" key="1">
    <source>
        <dbReference type="EMBL" id="MCC3144382.1"/>
    </source>
</evidence>
<name>A0AAW4WZ37_9FIRM</name>
<dbReference type="InterPro" id="IPR002591">
    <property type="entry name" value="Phosphodiest/P_Trfase"/>
</dbReference>
<dbReference type="Gene3D" id="3.40.720.10">
    <property type="entry name" value="Alkaline Phosphatase, subunit A"/>
    <property type="match status" value="1"/>
</dbReference>
<reference evidence="1 2" key="1">
    <citation type="submission" date="2021-10" db="EMBL/GenBank/DDBJ databases">
        <authorList>
            <person name="Grouzdev D.S."/>
            <person name="Pantiukh K.S."/>
            <person name="Krutkina M.S."/>
        </authorList>
    </citation>
    <scope>NUCLEOTIDE SEQUENCE [LARGE SCALE GENOMIC DNA]</scope>
    <source>
        <strain evidence="1 2">Z-7514</strain>
    </source>
</reference>
<dbReference type="Proteomes" id="UP001199296">
    <property type="component" value="Unassembled WGS sequence"/>
</dbReference>
<comment type="caution">
    <text evidence="1">The sequence shown here is derived from an EMBL/GenBank/DDBJ whole genome shotgun (WGS) entry which is preliminary data.</text>
</comment>
<dbReference type="SUPFAM" id="SSF53649">
    <property type="entry name" value="Alkaline phosphatase-like"/>
    <property type="match status" value="1"/>
</dbReference>
<proteinExistence type="predicted"/>
<dbReference type="Pfam" id="PF01663">
    <property type="entry name" value="Phosphodiest"/>
    <property type="match status" value="1"/>
</dbReference>
<evidence type="ECO:0000313" key="2">
    <source>
        <dbReference type="Proteomes" id="UP001199296"/>
    </source>
</evidence>
<dbReference type="InterPro" id="IPR017850">
    <property type="entry name" value="Alkaline_phosphatase_core_sf"/>
</dbReference>
<sequence length="540" mass="62671">MKKRISLILIILTMILILFSFNTAAEEKYLLIHVDGISSEMFFSELEQGNLPNLAEYFAEENMIEHGITYFPPSTQVVISRIRESKKISEGELLDWDRYDEETETGKGKISVFNEMRSSVDRRARSNFIYGYPALSNLAPAAMLNLADLIDKYGLVEFYYFSPDTYGHIWGERSQLNKLYQFDRSFGEAAKDFPEDLNIIIYSDHGMVFGEKVSFKDQLLEELDSKIANYSYPNIYLNNNNDQIDKDQLSREIAKNTPLDYVFYQKNETEIIGYHPRSKITFKSKEDKIAYLYEGADTFNYYNKGYQGEFLNEDQWLELTYDSYFPFAPYNITAMFKNEFVGDLLTVLNSPKFMGGGYVREGSHLGLTADSMTVPVLVRGPELEKFYGRDFLRLDSLFEELAIKNYESNTPNKDDNHLSLAFNALSDGDWILNYDLSPKYRIKFSGELNSFNEQSLWASYDVYSGYLSRLWLGAGLSNLKRDDSKAMAKMRLELKARNILLEYKNYSSQDSEINFLYSIADNLALKADRDFDFFGFRYNF</sequence>
<protein>
    <submittedName>
        <fullName evidence="1">Alkaline phosphatase family protein</fullName>
    </submittedName>
</protein>
<accession>A0AAW4WZ37</accession>
<organism evidence="1 2">
    <name type="scientific">Halanaerobium polyolivorans</name>
    <dbReference type="NCBI Taxonomy" id="2886943"/>
    <lineage>
        <taxon>Bacteria</taxon>
        <taxon>Bacillati</taxon>
        <taxon>Bacillota</taxon>
        <taxon>Clostridia</taxon>
        <taxon>Halanaerobiales</taxon>
        <taxon>Halanaerobiaceae</taxon>
        <taxon>Halanaerobium</taxon>
    </lineage>
</organism>